<dbReference type="Proteomes" id="UP000254771">
    <property type="component" value="Unassembled WGS sequence"/>
</dbReference>
<keyword evidence="1" id="KW-0472">Membrane</keyword>
<accession>A0A370DTE7</accession>
<keyword evidence="1" id="KW-1133">Transmembrane helix</keyword>
<keyword evidence="1" id="KW-0812">Transmembrane</keyword>
<comment type="caution">
    <text evidence="2">The sequence shown here is derived from an EMBL/GenBank/DDBJ whole genome shotgun (WGS) entry which is preliminary data.</text>
</comment>
<dbReference type="EMBL" id="QFXE01000001">
    <property type="protein sequence ID" value="RDH88484.1"/>
    <property type="molecule type" value="Genomic_DNA"/>
</dbReference>
<keyword evidence="3" id="KW-1185">Reference proteome</keyword>
<protein>
    <submittedName>
        <fullName evidence="2">Uncharacterized protein</fullName>
    </submittedName>
</protein>
<reference evidence="2 3" key="1">
    <citation type="journal article" date="2018" name="ISME J.">
        <title>Endosymbiont genomes yield clues of tubeworm success.</title>
        <authorList>
            <person name="Li Y."/>
            <person name="Liles M.R."/>
            <person name="Halanych K.M."/>
        </authorList>
    </citation>
    <scope>NUCLEOTIDE SEQUENCE [LARGE SCALE GENOMIC DNA]</scope>
    <source>
        <strain evidence="2">A1462</strain>
    </source>
</reference>
<proteinExistence type="predicted"/>
<evidence type="ECO:0000313" key="3">
    <source>
        <dbReference type="Proteomes" id="UP000254771"/>
    </source>
</evidence>
<feature type="transmembrane region" description="Helical" evidence="1">
    <location>
        <begin position="229"/>
        <end position="256"/>
    </location>
</feature>
<organism evidence="2 3">
    <name type="scientific">endosymbiont of Escarpia spicata</name>
    <dbReference type="NCBI Taxonomy" id="2200908"/>
    <lineage>
        <taxon>Bacteria</taxon>
        <taxon>Pseudomonadati</taxon>
        <taxon>Pseudomonadota</taxon>
        <taxon>Gammaproteobacteria</taxon>
        <taxon>sulfur-oxidizing symbionts</taxon>
    </lineage>
</organism>
<dbReference type="AlphaFoldDB" id="A0A370DTE7"/>
<name>A0A370DTE7_9GAMM</name>
<sequence>MLGKFQPGTTTETGVEIVSSHAARADLTISDANGRTIHHLQLNEHARKKLWIGIKPKKDGSVTVTLTAPSEKTLTHSITLTTTRLPITLVSIAPGERKRSTAQLKTAEENVIVMLSSAGFPHTTQGYGAVQSVITDLESLAALEQRQSEALGQYLAGCGILLLDKASSSVVERLGRSAGCGGQLIRSYDQLSEIPQLLQQLDELRPPRLPESKTLALLTNSLPHLAVPLYLFGYLLLMMLLALPLLTAATGLVVWWSGTVQGGSSLHSGPKRRQEILSPGWRRSNTAVVTAEVFRRRHLPGIWL</sequence>
<gene>
    <name evidence="2" type="ORF">DIZ78_00685</name>
</gene>
<evidence type="ECO:0000256" key="1">
    <source>
        <dbReference type="SAM" id="Phobius"/>
    </source>
</evidence>
<evidence type="ECO:0000313" key="2">
    <source>
        <dbReference type="EMBL" id="RDH88484.1"/>
    </source>
</evidence>